<protein>
    <recommendedName>
        <fullName evidence="4">Tandem-95 repeat protein</fullName>
    </recommendedName>
</protein>
<evidence type="ECO:0000313" key="3">
    <source>
        <dbReference type="Proteomes" id="UP000289260"/>
    </source>
</evidence>
<organism evidence="2 3">
    <name type="scientific">Leucobacter triazinivorans</name>
    <dbReference type="NCBI Taxonomy" id="1784719"/>
    <lineage>
        <taxon>Bacteria</taxon>
        <taxon>Bacillati</taxon>
        <taxon>Actinomycetota</taxon>
        <taxon>Actinomycetes</taxon>
        <taxon>Micrococcales</taxon>
        <taxon>Microbacteriaceae</taxon>
        <taxon>Leucobacter</taxon>
    </lineage>
</organism>
<name>A0A4P6KJV7_9MICO</name>
<accession>A0A4P6KJV7</accession>
<feature type="compositionally biased region" description="Low complexity" evidence="1">
    <location>
        <begin position="113"/>
        <end position="127"/>
    </location>
</feature>
<feature type="region of interest" description="Disordered" evidence="1">
    <location>
        <begin position="76"/>
        <end position="134"/>
    </location>
</feature>
<sequence length="2009" mass="204931">MVATVAVISNGYDARETPREEPGVWVAREAGQYARVNTDTGELDLVRKVSDPSEVVQSGARGAVLAGGNGRAWALDPADPVDLGDAEPAAAGADASEQAAAGSSSETDAVDSAGADPAADTAAGGPAEVRLPEGTREVLSAGRFVALRTEAGEVYAGDLAPESGSGPVRSFDLGDASTEDLEARLASLVRIDPSGGEAERGDADESGADAQAADARAAAIALTETGVLAVLTEGDGVLSRYDLDSRSALGETRVPQEARAAGSPQLSIVGDDWVLLDGESGELWREGGARVALDLQGEPRLQAGDSGRGAGGAPRADRDVLIADAAGLVRVAQDGGQTRAVEANGVPAQPVTVDGERYAAWLGQNAGVLWSDSGGERALRLDEAVQDAGELRPVFRSNGSRAVLNEMRTGMLWTLPDGALIPLSQWSLSDPPQEDRGVVVVEEVAEQVAPTAVDDAFGVRRGESAPVPVLLNDFDANKRDVLTIVPESLGDHPLPESFGTLQLMPDGQSFTVHPAADASGTATFGYRVTDGALQSETATVTLTVVGDETNTAPAWCPVEGCQREWRVPGIAPGGTLVYPVLEGWVDPEGDVMMLAGAEPVRTDDPVRAIVTADGRLAVRHTDPNAGASDVSLRLSVRDGRGAEAQRELTIAVDPGATPEFTPMATTVKTGAAATIEPLERVSGGSGSYALLDAVDPSGALRVSTRTATGAVEIEAAEAGSATVTVTIRDTVTSAETTGQLRVTATPAGPSLALPALRAFVRPLADSTVDILDAIPGASSRALSVESAVVLDGELRADVIEHAQVRVAGGTPDGTAGRIGAVDVTVAEGDARARGRLTVFQVPETGSTGAIAVADTAVVRAGSVVDIRVLDNDVAAPGERLVLHPDIVGSGAAGELAFASGRVLRYLAPEEPGTYRLSYTAFGASDPAAGDLGSVIVTVLPAGSNRDPQPETLTVRVSPGQTSSAIAPLSGVDPDGDRVRLVSVDEDAGGGVSATLDETGTGFRVSAAGDVATGETRLSYAVRDSEGATGIGTLRVIVVPGSDAGAIIASTDYVRLTPESEPAVVRPLDNDIDQSGGRLTIESVVPNVAGGASGGEAARLAARIDLSEIAQGRVTVRPGVDLGTVSYRYTIRSETTRSTADGLIVVQTSERVGAQAPSISDTVLNVRDRAELAAGGVDVVTDKVRWATGDVSTLQLSLWTGSGDDYRVSGSRISGEYRPAGDTVVFRLTGVDASGDRVSSYGLLIIPPLDELRLTLRPGAPPITVDENAQEEVAVGDLVDAGAGDRVELRRGDFAVGRPQAACEAISADRLRYTAGREAPWSDTCLMQVRLVGQRAWTTLPVAVVIVPREPSVQASPLTRTVDPGARAEIALADMVAWQGGREGELSRLRFEVSGATSLFTVVRNGATLEVEARADAVPGSQEALSVSITGAGESRAPLTLRVGQAPRDLPRGGTVALQCTVGGACETQLVGVAGEHDPFAGKSGGGLRLAAVNGAGCAYGDFTRVGESGVSVSWPGGPEVGGTCRVGFTVIDAQGRTGDGTIEFDAQGIPSRPSIQQTGYTSDSASFTVTLGGRQAHPEVSGVSLAGGGSTSCTAAGAAVFQCVASGLANGEKHQFTAQAVNSVGSSAASTAVTAWAYEAPEAPTVTVVPLKDESNTDKKTGGVRVTVTGSDDTSQFAIAYGSNDGGTIDGPSGSREYRGVPVGSVTFTATPTTRFEVPEIGGGSATGASGSGTATVIGAPKLSNVALVSTGESSARAIANSPLAHGTENVTVRYGIGRPFESLDCSDASNSTGDFTGVNGWSRRYKSVACATSDYGRSGPVVSDPVRIGDPPKAPLGARQYTVATVPTQDAGLTTASYLESPPALTPNGSGTVQYRLGSTTFTDPGEFVLNGAEIPAAAVRQCVDTGDPDTCSEWEGLSPATAPTRVSASVVAGACYDSASAPADLRTFFTISGAAAASASIALVAPPAPDATTVQMRMTWGGDFSSLQPAVFTVCNTPAPPPDASEP</sequence>
<dbReference type="EMBL" id="CP035806">
    <property type="protein sequence ID" value="QBE50328.1"/>
    <property type="molecule type" value="Genomic_DNA"/>
</dbReference>
<evidence type="ECO:0008006" key="4">
    <source>
        <dbReference type="Google" id="ProtNLM"/>
    </source>
</evidence>
<evidence type="ECO:0000313" key="2">
    <source>
        <dbReference type="EMBL" id="QBE50328.1"/>
    </source>
</evidence>
<proteinExistence type="predicted"/>
<evidence type="ECO:0000256" key="1">
    <source>
        <dbReference type="SAM" id="MobiDB-lite"/>
    </source>
</evidence>
<dbReference type="Pfam" id="PF17963">
    <property type="entry name" value="Big_9"/>
    <property type="match status" value="2"/>
</dbReference>
<reference evidence="2 3" key="1">
    <citation type="submission" date="2019-02" db="EMBL/GenBank/DDBJ databases">
        <authorList>
            <person name="Sun L."/>
            <person name="Pan D."/>
            <person name="Wu X."/>
        </authorList>
    </citation>
    <scope>NUCLEOTIDE SEQUENCE [LARGE SCALE GENOMIC DNA]</scope>
    <source>
        <strain evidence="2 3">JW-1</strain>
    </source>
</reference>
<dbReference type="OrthoDB" id="5241356at2"/>
<feature type="compositionally biased region" description="Low complexity" evidence="1">
    <location>
        <begin position="86"/>
        <end position="106"/>
    </location>
</feature>
<dbReference type="KEGG" id="ltr:EVS81_11435"/>
<keyword evidence="3" id="KW-1185">Reference proteome</keyword>
<dbReference type="Proteomes" id="UP000289260">
    <property type="component" value="Chromosome"/>
</dbReference>
<gene>
    <name evidence="2" type="ORF">EVS81_11435</name>
</gene>